<dbReference type="InterPro" id="IPR011009">
    <property type="entry name" value="Kinase-like_dom_sf"/>
</dbReference>
<dbReference type="Gene3D" id="1.10.510.10">
    <property type="entry name" value="Transferase(Phosphotransferase) domain 1"/>
    <property type="match status" value="1"/>
</dbReference>
<evidence type="ECO:0000256" key="2">
    <source>
        <dbReference type="ARBA" id="ARBA00022771"/>
    </source>
</evidence>
<dbReference type="SUPFAM" id="SSF56112">
    <property type="entry name" value="Protein kinase-like (PK-like)"/>
    <property type="match status" value="1"/>
</dbReference>
<keyword evidence="1" id="KW-0479">Metal-binding</keyword>
<dbReference type="PRINTS" id="PR01415">
    <property type="entry name" value="ANKYRIN"/>
</dbReference>
<feature type="domain" description="Protein kinase" evidence="7">
    <location>
        <begin position="156"/>
        <end position="445"/>
    </location>
</feature>
<dbReference type="GO" id="GO:0004842">
    <property type="term" value="F:ubiquitin-protein transferase activity"/>
    <property type="evidence" value="ECO:0007669"/>
    <property type="project" value="InterPro"/>
</dbReference>
<dbReference type="InterPro" id="IPR027370">
    <property type="entry name" value="Znf-RING_euk"/>
</dbReference>
<dbReference type="InterPro" id="IPR044584">
    <property type="entry name" value="KEG"/>
</dbReference>
<dbReference type="PROSITE" id="PS50088">
    <property type="entry name" value="ANK_REPEAT"/>
    <property type="match status" value="3"/>
</dbReference>
<evidence type="ECO:0000256" key="1">
    <source>
        <dbReference type="ARBA" id="ARBA00022723"/>
    </source>
</evidence>
<feature type="domain" description="RING-type" evidence="8">
    <location>
        <begin position="6"/>
        <end position="52"/>
    </location>
</feature>
<feature type="repeat" description="ANK" evidence="4">
    <location>
        <begin position="561"/>
        <end position="593"/>
    </location>
</feature>
<dbReference type="SUPFAM" id="SSF48403">
    <property type="entry name" value="Ankyrin repeat"/>
    <property type="match status" value="1"/>
</dbReference>
<sequence length="668" mass="71209">MKVPCCSVCQTRYNEEERVPLLLQCGHGFCKECLSKMFSACPDTTLPCPRCRHVSVVGNSVQALRKNYAVLALLSSSAPNPSSAAAGAAAASNFDCDYTDDDEEGDGDDDGDDMDVGGGGGGGYEDHRRCSRGSLASSSSAAGCGPVIEVGVHQDLRLVRRIGESRRAGVEMWAAVIGSGGGRCRHRVVVKKVAVPEDTDADFVLVQLENLRRASMWCRNVCTFHGAMRMDGSLCIVMDKCSGSVQSEMQRNEGRLTLEQILRYGADIARGVAELHAAGVVCMNLKPSNLLLDASGRAVVSDYGLASILKKPSCRKARSEGDSSKIHSCMECTMLSPNYAAPEAWEPVKKSLNLFWDDAIGISAESDAWSFGCTLVEMCTGSIPWAGLSAEEIYRAVVKARKLPPQYASVVGVGIPGELWKMIGECLQFKASRRPTFNAMLATFLRHLKEIPRSPPASPDNDFAKSSGLSTEPSLVSDPEGFQDNSNHLHRLVSAGDVSGVRDLLGKAASGKSNSSISSLLEAQNADGQTALHLACRRGSAELVEAILECREANVDVLDKDGDPPLVFALAAGSPECVCALIRRGANVRSRLREGCGPSVAHVCAYHGQPDCMRELLLAGADPNAVDDEGESVLHRAVAKKYTDCALVILENGGCGSMAVLNSKNLTF</sequence>
<dbReference type="Gene3D" id="3.30.40.10">
    <property type="entry name" value="Zinc/RING finger domain, C3HC4 (zinc finger)"/>
    <property type="match status" value="1"/>
</dbReference>
<feature type="repeat" description="ANK" evidence="4">
    <location>
        <begin position="527"/>
        <end position="560"/>
    </location>
</feature>
<accession>A0A2N9HY72</accession>
<dbReference type="PROSITE" id="PS50297">
    <property type="entry name" value="ANK_REP_REGION"/>
    <property type="match status" value="1"/>
</dbReference>
<dbReference type="GO" id="GO:0016567">
    <property type="term" value="P:protein ubiquitination"/>
    <property type="evidence" value="ECO:0007669"/>
    <property type="project" value="InterPro"/>
</dbReference>
<dbReference type="InterPro" id="IPR001841">
    <property type="entry name" value="Znf_RING"/>
</dbReference>
<dbReference type="GO" id="GO:0006952">
    <property type="term" value="P:defense response"/>
    <property type="evidence" value="ECO:0007669"/>
    <property type="project" value="InterPro"/>
</dbReference>
<dbReference type="PANTHER" id="PTHR46960:SF1">
    <property type="entry name" value="E3 UBIQUITIN-PROTEIN LIGASE KEG"/>
    <property type="match status" value="1"/>
</dbReference>
<evidence type="ECO:0000259" key="7">
    <source>
        <dbReference type="PROSITE" id="PS50011"/>
    </source>
</evidence>
<evidence type="ECO:0000256" key="4">
    <source>
        <dbReference type="PROSITE-ProRule" id="PRU00023"/>
    </source>
</evidence>
<feature type="region of interest" description="Disordered" evidence="6">
    <location>
        <begin position="99"/>
        <end position="123"/>
    </location>
</feature>
<feature type="compositionally biased region" description="Acidic residues" evidence="6">
    <location>
        <begin position="99"/>
        <end position="115"/>
    </location>
</feature>
<keyword evidence="3" id="KW-0862">Zinc</keyword>
<dbReference type="AlphaFoldDB" id="A0A2N9HY72"/>
<dbReference type="GO" id="GO:0005769">
    <property type="term" value="C:early endosome"/>
    <property type="evidence" value="ECO:0007669"/>
    <property type="project" value="TreeGrafter"/>
</dbReference>
<feature type="repeat" description="ANK" evidence="4">
    <location>
        <begin position="596"/>
        <end position="628"/>
    </location>
</feature>
<evidence type="ECO:0008006" key="10">
    <source>
        <dbReference type="Google" id="ProtNLM"/>
    </source>
</evidence>
<evidence type="ECO:0000313" key="9">
    <source>
        <dbReference type="EMBL" id="SPD17302.1"/>
    </source>
</evidence>
<dbReference type="InterPro" id="IPR017907">
    <property type="entry name" value="Znf_RING_CS"/>
</dbReference>
<dbReference type="Pfam" id="PF12796">
    <property type="entry name" value="Ank_2"/>
    <property type="match status" value="1"/>
</dbReference>
<dbReference type="GO" id="GO:0008270">
    <property type="term" value="F:zinc ion binding"/>
    <property type="evidence" value="ECO:0007669"/>
    <property type="project" value="UniProtKB-KW"/>
</dbReference>
<dbReference type="GO" id="GO:0045324">
    <property type="term" value="P:late endosome to vacuole transport"/>
    <property type="evidence" value="ECO:0007669"/>
    <property type="project" value="TreeGrafter"/>
</dbReference>
<dbReference type="SUPFAM" id="SSF57850">
    <property type="entry name" value="RING/U-box"/>
    <property type="match status" value="1"/>
</dbReference>
<reference evidence="9" key="1">
    <citation type="submission" date="2018-02" db="EMBL/GenBank/DDBJ databases">
        <authorList>
            <person name="Cohen D.B."/>
            <person name="Kent A.D."/>
        </authorList>
    </citation>
    <scope>NUCLEOTIDE SEQUENCE</scope>
</reference>
<protein>
    <recommendedName>
        <fullName evidence="10">RING-type E3 ubiquitin transferase</fullName>
    </recommendedName>
</protein>
<dbReference type="InterPro" id="IPR000719">
    <property type="entry name" value="Prot_kinase_dom"/>
</dbReference>
<dbReference type="SMART" id="SM00184">
    <property type="entry name" value="RING"/>
    <property type="match status" value="1"/>
</dbReference>
<dbReference type="Pfam" id="PF00069">
    <property type="entry name" value="Pkinase"/>
    <property type="match status" value="1"/>
</dbReference>
<dbReference type="PROSITE" id="PS50089">
    <property type="entry name" value="ZF_RING_2"/>
    <property type="match status" value="1"/>
</dbReference>
<dbReference type="PANTHER" id="PTHR46960">
    <property type="entry name" value="E3 UBIQUITIN-PROTEIN LIGASE KEG"/>
    <property type="match status" value="1"/>
</dbReference>
<keyword evidence="4" id="KW-0040">ANK repeat</keyword>
<gene>
    <name evidence="9" type="ORF">FSB_LOCUS45184</name>
</gene>
<evidence type="ECO:0000256" key="6">
    <source>
        <dbReference type="SAM" id="MobiDB-lite"/>
    </source>
</evidence>
<dbReference type="PROSITE" id="PS50011">
    <property type="entry name" value="PROTEIN_KINASE_DOM"/>
    <property type="match status" value="1"/>
</dbReference>
<name>A0A2N9HY72_FAGSY</name>
<dbReference type="GO" id="GO:0009738">
    <property type="term" value="P:abscisic acid-activated signaling pathway"/>
    <property type="evidence" value="ECO:0007669"/>
    <property type="project" value="InterPro"/>
</dbReference>
<evidence type="ECO:0000256" key="3">
    <source>
        <dbReference type="ARBA" id="ARBA00022833"/>
    </source>
</evidence>
<dbReference type="GO" id="GO:0005524">
    <property type="term" value="F:ATP binding"/>
    <property type="evidence" value="ECO:0007669"/>
    <property type="project" value="InterPro"/>
</dbReference>
<keyword evidence="2 5" id="KW-0863">Zinc-finger</keyword>
<dbReference type="Pfam" id="PF13445">
    <property type="entry name" value="zf-RING_UBOX"/>
    <property type="match status" value="1"/>
</dbReference>
<dbReference type="GO" id="GO:0009788">
    <property type="term" value="P:negative regulation of abscisic acid-activated signaling pathway"/>
    <property type="evidence" value="ECO:0007669"/>
    <property type="project" value="TreeGrafter"/>
</dbReference>
<evidence type="ECO:0000259" key="8">
    <source>
        <dbReference type="PROSITE" id="PS50089"/>
    </source>
</evidence>
<dbReference type="SMART" id="SM00248">
    <property type="entry name" value="ANK"/>
    <property type="match status" value="5"/>
</dbReference>
<evidence type="ECO:0000256" key="5">
    <source>
        <dbReference type="PROSITE-ProRule" id="PRU00175"/>
    </source>
</evidence>
<dbReference type="InterPro" id="IPR002110">
    <property type="entry name" value="Ankyrin_rpt"/>
</dbReference>
<dbReference type="InterPro" id="IPR036770">
    <property type="entry name" value="Ankyrin_rpt-contain_sf"/>
</dbReference>
<organism evidence="9">
    <name type="scientific">Fagus sylvatica</name>
    <name type="common">Beechnut</name>
    <dbReference type="NCBI Taxonomy" id="28930"/>
    <lineage>
        <taxon>Eukaryota</taxon>
        <taxon>Viridiplantae</taxon>
        <taxon>Streptophyta</taxon>
        <taxon>Embryophyta</taxon>
        <taxon>Tracheophyta</taxon>
        <taxon>Spermatophyta</taxon>
        <taxon>Magnoliopsida</taxon>
        <taxon>eudicotyledons</taxon>
        <taxon>Gunneridae</taxon>
        <taxon>Pentapetalae</taxon>
        <taxon>rosids</taxon>
        <taxon>fabids</taxon>
        <taxon>Fagales</taxon>
        <taxon>Fagaceae</taxon>
        <taxon>Fagus</taxon>
    </lineage>
</organism>
<dbReference type="EMBL" id="OIVN01004434">
    <property type="protein sequence ID" value="SPD17302.1"/>
    <property type="molecule type" value="Genomic_DNA"/>
</dbReference>
<proteinExistence type="predicted"/>
<dbReference type="FunFam" id="1.10.510.10:FF:000486">
    <property type="entry name" value="E3 ubiquitin-protein ligase KEG"/>
    <property type="match status" value="1"/>
</dbReference>
<dbReference type="Gene3D" id="1.25.40.20">
    <property type="entry name" value="Ankyrin repeat-containing domain"/>
    <property type="match status" value="1"/>
</dbReference>
<feature type="region of interest" description="Disordered" evidence="6">
    <location>
        <begin position="452"/>
        <end position="482"/>
    </location>
</feature>
<dbReference type="GO" id="GO:0005802">
    <property type="term" value="C:trans-Golgi network"/>
    <property type="evidence" value="ECO:0007669"/>
    <property type="project" value="TreeGrafter"/>
</dbReference>
<dbReference type="CDD" id="cd23140">
    <property type="entry name" value="RING-HC_KEG-like"/>
    <property type="match status" value="1"/>
</dbReference>
<dbReference type="Pfam" id="PF13637">
    <property type="entry name" value="Ank_4"/>
    <property type="match status" value="1"/>
</dbReference>
<dbReference type="InterPro" id="IPR013083">
    <property type="entry name" value="Znf_RING/FYVE/PHD"/>
</dbReference>
<dbReference type="PROSITE" id="PS00518">
    <property type="entry name" value="ZF_RING_1"/>
    <property type="match status" value="1"/>
</dbReference>
<dbReference type="GO" id="GO:0004672">
    <property type="term" value="F:protein kinase activity"/>
    <property type="evidence" value="ECO:0007669"/>
    <property type="project" value="InterPro"/>
</dbReference>